<evidence type="ECO:0000256" key="11">
    <source>
        <dbReference type="ARBA" id="ARBA00023317"/>
    </source>
</evidence>
<sequence length="537" mass="61111">MLHFRTLYEWNSLNLSLLSESKKTRVIFNELVEMKQAKVEHELTNILKHIIESEPIIESKISETHNDYHPSAKNLYRYLILRSFDLRGYHDTLSDLGISSIRTGEGYVFSNLYNVVRNLSLVQGNAFKMDTDIELIGYKKSKALLKKHANSLFNDVKKPHFTEIMVTIPEEAAENEQIIRDMVIQGMEVARINLSHGDIAMWQKMIRTIHKVRQELNEDVKIYMDLSGPKIRTAQIKIKGKKGNFKKGIPVRKGERIILTKNETNGRKSIFNKNNQQIALAEIGVLLPQIIDDVSIGEVVLFDDGMITSEVIAKRDDEVEVVVTNCYKQKLSSFKGINLPDTVLNLPALTERDIELLPFICENADIVGYSFVRTAKDVKCLYSELDKYNAKDIGVVFKIENREAFENLPEILLEGMKRNKIGVMIARGDLAVEIGFDRISEVQNQILWLCEAAHVPVIWATQVLENLAKTGIPTRAEISDAAQATQAECVMLNKGPHINEAIKTLKEVLTRMQGHLFKKKNELRPLNVAKTFVKENV</sequence>
<evidence type="ECO:0000256" key="8">
    <source>
        <dbReference type="ARBA" id="ARBA00022840"/>
    </source>
</evidence>
<keyword evidence="8" id="KW-0067">ATP-binding</keyword>
<dbReference type="GO" id="GO:0016301">
    <property type="term" value="F:kinase activity"/>
    <property type="evidence" value="ECO:0007669"/>
    <property type="project" value="UniProtKB-KW"/>
</dbReference>
<comment type="catalytic activity">
    <reaction evidence="12">
        <text>pyruvate + ATP = phosphoenolpyruvate + ADP + H(+)</text>
        <dbReference type="Rhea" id="RHEA:18157"/>
        <dbReference type="ChEBI" id="CHEBI:15361"/>
        <dbReference type="ChEBI" id="CHEBI:15378"/>
        <dbReference type="ChEBI" id="CHEBI:30616"/>
        <dbReference type="ChEBI" id="CHEBI:58702"/>
        <dbReference type="ChEBI" id="CHEBI:456216"/>
        <dbReference type="EC" id="2.7.1.40"/>
    </reaction>
</comment>
<keyword evidence="5" id="KW-0479">Metal-binding</keyword>
<evidence type="ECO:0000256" key="10">
    <source>
        <dbReference type="ARBA" id="ARBA00023152"/>
    </source>
</evidence>
<evidence type="ECO:0000313" key="15">
    <source>
        <dbReference type="Proteomes" id="UP000198999"/>
    </source>
</evidence>
<keyword evidence="4 12" id="KW-0808">Transferase</keyword>
<evidence type="ECO:0000256" key="5">
    <source>
        <dbReference type="ARBA" id="ARBA00022723"/>
    </source>
</evidence>
<accession>A0A1H9JD75</accession>
<dbReference type="InterPro" id="IPR015806">
    <property type="entry name" value="Pyrv_Knase_insert_dom_sf"/>
</dbReference>
<dbReference type="AlphaFoldDB" id="A0A1H9JD75"/>
<evidence type="ECO:0000256" key="7">
    <source>
        <dbReference type="ARBA" id="ARBA00022777"/>
    </source>
</evidence>
<dbReference type="Gene3D" id="3.20.20.60">
    <property type="entry name" value="Phosphoenolpyruvate-binding domains"/>
    <property type="match status" value="1"/>
</dbReference>
<keyword evidence="15" id="KW-1185">Reference proteome</keyword>
<dbReference type="Proteomes" id="UP000198999">
    <property type="component" value="Unassembled WGS sequence"/>
</dbReference>
<evidence type="ECO:0000259" key="13">
    <source>
        <dbReference type="Pfam" id="PF00224"/>
    </source>
</evidence>
<keyword evidence="7 12" id="KW-0418">Kinase</keyword>
<evidence type="ECO:0000256" key="1">
    <source>
        <dbReference type="ARBA" id="ARBA00004997"/>
    </source>
</evidence>
<dbReference type="InterPro" id="IPR011037">
    <property type="entry name" value="Pyrv_Knase-like_insert_dom_sf"/>
</dbReference>
<evidence type="ECO:0000256" key="6">
    <source>
        <dbReference type="ARBA" id="ARBA00022741"/>
    </source>
</evidence>
<keyword evidence="9 12" id="KW-0460">Magnesium</keyword>
<keyword evidence="11 14" id="KW-0670">Pyruvate</keyword>
<dbReference type="GO" id="GO:0004743">
    <property type="term" value="F:pyruvate kinase activity"/>
    <property type="evidence" value="ECO:0007669"/>
    <property type="project" value="UniProtKB-EC"/>
</dbReference>
<dbReference type="InterPro" id="IPR015793">
    <property type="entry name" value="Pyrv_Knase_brl"/>
</dbReference>
<organism evidence="14 15">
    <name type="scientific">Hyunsoonleella jejuensis</name>
    <dbReference type="NCBI Taxonomy" id="419940"/>
    <lineage>
        <taxon>Bacteria</taxon>
        <taxon>Pseudomonadati</taxon>
        <taxon>Bacteroidota</taxon>
        <taxon>Flavobacteriia</taxon>
        <taxon>Flavobacteriales</taxon>
        <taxon>Flavobacteriaceae</taxon>
    </lineage>
</organism>
<dbReference type="Pfam" id="PF00224">
    <property type="entry name" value="PK"/>
    <property type="match status" value="1"/>
</dbReference>
<evidence type="ECO:0000313" key="14">
    <source>
        <dbReference type="EMBL" id="SEQ84782.1"/>
    </source>
</evidence>
<dbReference type="GO" id="GO:0030955">
    <property type="term" value="F:potassium ion binding"/>
    <property type="evidence" value="ECO:0007669"/>
    <property type="project" value="InterPro"/>
</dbReference>
<evidence type="ECO:0000256" key="4">
    <source>
        <dbReference type="ARBA" id="ARBA00022679"/>
    </source>
</evidence>
<dbReference type="InterPro" id="IPR001697">
    <property type="entry name" value="Pyr_Knase"/>
</dbReference>
<keyword evidence="10 12" id="KW-0324">Glycolysis</keyword>
<feature type="domain" description="Pyruvate kinase barrel" evidence="13">
    <location>
        <begin position="162"/>
        <end position="493"/>
    </location>
</feature>
<dbReference type="PANTHER" id="PTHR11817">
    <property type="entry name" value="PYRUVATE KINASE"/>
    <property type="match status" value="1"/>
</dbReference>
<comment type="pathway">
    <text evidence="1 12">Carbohydrate degradation; glycolysis; pyruvate from D-glyceraldehyde 3-phosphate: step 5/5.</text>
</comment>
<dbReference type="EMBL" id="FOFN01000003">
    <property type="protein sequence ID" value="SEQ84782.1"/>
    <property type="molecule type" value="Genomic_DNA"/>
</dbReference>
<evidence type="ECO:0000256" key="9">
    <source>
        <dbReference type="ARBA" id="ARBA00022842"/>
    </source>
</evidence>
<dbReference type="STRING" id="419940.SAMN05421824_2475"/>
<dbReference type="RefSeq" id="WP_092579983.1">
    <property type="nucleotide sequence ID" value="NZ_FOFN01000003.1"/>
</dbReference>
<dbReference type="PRINTS" id="PR01050">
    <property type="entry name" value="PYRUVTKNASE"/>
</dbReference>
<dbReference type="InterPro" id="IPR015813">
    <property type="entry name" value="Pyrv/PenolPyrv_kinase-like_dom"/>
</dbReference>
<dbReference type="SUPFAM" id="SSF51621">
    <property type="entry name" value="Phosphoenolpyruvate/pyruvate domain"/>
    <property type="match status" value="1"/>
</dbReference>
<evidence type="ECO:0000256" key="12">
    <source>
        <dbReference type="RuleBase" id="RU000504"/>
    </source>
</evidence>
<comment type="similarity">
    <text evidence="2 12">Belongs to the pyruvate kinase family.</text>
</comment>
<dbReference type="UniPathway" id="UPA00109">
    <property type="reaction ID" value="UER00188"/>
</dbReference>
<dbReference type="SUPFAM" id="SSF50800">
    <property type="entry name" value="PK beta-barrel domain-like"/>
    <property type="match status" value="1"/>
</dbReference>
<name>A0A1H9JD75_9FLAO</name>
<dbReference type="EC" id="2.7.1.40" evidence="3 12"/>
<proteinExistence type="inferred from homology"/>
<gene>
    <name evidence="14" type="ORF">SAMN05421824_2475</name>
</gene>
<dbReference type="InterPro" id="IPR040442">
    <property type="entry name" value="Pyrv_kinase-like_dom_sf"/>
</dbReference>
<evidence type="ECO:0000256" key="2">
    <source>
        <dbReference type="ARBA" id="ARBA00008663"/>
    </source>
</evidence>
<reference evidence="14 15" key="1">
    <citation type="submission" date="2016-10" db="EMBL/GenBank/DDBJ databases">
        <authorList>
            <person name="de Groot N.N."/>
        </authorList>
    </citation>
    <scope>NUCLEOTIDE SEQUENCE [LARGE SCALE GENOMIC DNA]</scope>
    <source>
        <strain evidence="14 15">DSM 21035</strain>
    </source>
</reference>
<evidence type="ECO:0000256" key="3">
    <source>
        <dbReference type="ARBA" id="ARBA00012142"/>
    </source>
</evidence>
<dbReference type="GO" id="GO:0005524">
    <property type="term" value="F:ATP binding"/>
    <property type="evidence" value="ECO:0007669"/>
    <property type="project" value="UniProtKB-KW"/>
</dbReference>
<keyword evidence="6" id="KW-0547">Nucleotide-binding</keyword>
<dbReference type="Gene3D" id="2.40.33.10">
    <property type="entry name" value="PK beta-barrel domain-like"/>
    <property type="match status" value="1"/>
</dbReference>
<dbReference type="GO" id="GO:0000287">
    <property type="term" value="F:magnesium ion binding"/>
    <property type="evidence" value="ECO:0007669"/>
    <property type="project" value="InterPro"/>
</dbReference>
<protein>
    <recommendedName>
        <fullName evidence="3 12">Pyruvate kinase</fullName>
        <ecNumber evidence="3 12">2.7.1.40</ecNumber>
    </recommendedName>
</protein>
<dbReference type="OrthoDB" id="9812123at2"/>